<feature type="binding site" evidence="2">
    <location>
        <position position="373"/>
    </location>
    <ligand>
        <name>Zn(2+)</name>
        <dbReference type="ChEBI" id="CHEBI:29105"/>
    </ligand>
</feature>
<evidence type="ECO:0000259" key="3">
    <source>
        <dbReference type="Pfam" id="PF01702"/>
    </source>
</evidence>
<keyword evidence="2" id="KW-0671">Queuosine biosynthesis</keyword>
<dbReference type="InterPro" id="IPR002616">
    <property type="entry name" value="tRNA_ribo_trans-like"/>
</dbReference>
<proteinExistence type="inferred from homology"/>
<feature type="active site" description="Proton acceptor" evidence="2">
    <location>
        <position position="98"/>
    </location>
</feature>
<dbReference type="PANTHER" id="PTHR46499:SF1">
    <property type="entry name" value="QUEUINE TRNA-RIBOSYLTRANSFERASE"/>
    <property type="match status" value="1"/>
</dbReference>
<dbReference type="PANTHER" id="PTHR46499">
    <property type="entry name" value="QUEUINE TRNA-RIBOSYLTRANSFERASE"/>
    <property type="match status" value="1"/>
</dbReference>
<comment type="caution">
    <text evidence="2">Lacks conserved residue(s) required for the propagation of feature annotation.</text>
</comment>
<comment type="cofactor">
    <cofactor evidence="2">
        <name>Zn(2+)</name>
        <dbReference type="ChEBI" id="CHEBI:29105"/>
    </cofactor>
    <text evidence="2">Binds 1 zinc ion per subunit.</text>
</comment>
<dbReference type="NCBIfam" id="TIGR00449">
    <property type="entry name" value="tgt_general"/>
    <property type="match status" value="1"/>
</dbReference>
<gene>
    <name evidence="2 4" type="primary">tgt</name>
    <name evidence="4" type="ORF">KO353_13655</name>
</gene>
<dbReference type="GO" id="GO:0005829">
    <property type="term" value="C:cytosol"/>
    <property type="evidence" value="ECO:0007669"/>
    <property type="project" value="TreeGrafter"/>
</dbReference>
<accession>A0A975YJ48</accession>
<comment type="subunit">
    <text evidence="2">Homodimer. Within each dimer, one monomer is responsible for RNA recognition and catalysis, while the other monomer binds to the replacement base PreQ1.</text>
</comment>
<name>A0A975YJ48_9PROT</name>
<protein>
    <recommendedName>
        <fullName evidence="2">Queuine tRNA-ribosyltransferase</fullName>
        <ecNumber evidence="2">2.4.2.29</ecNumber>
    </recommendedName>
    <alternativeName>
        <fullName evidence="2">Guanine insertion enzyme</fullName>
    </alternativeName>
    <alternativeName>
        <fullName evidence="2">tRNA-guanine transglycosylase</fullName>
    </alternativeName>
</protein>
<feature type="binding site" evidence="2">
    <location>
        <begin position="98"/>
        <end position="102"/>
    </location>
    <ligand>
        <name>substrate</name>
    </ligand>
</feature>
<evidence type="ECO:0000256" key="1">
    <source>
        <dbReference type="ARBA" id="ARBA00022694"/>
    </source>
</evidence>
<dbReference type="RefSeq" id="WP_218285328.1">
    <property type="nucleotide sequence ID" value="NZ_CP076448.1"/>
</dbReference>
<sequence length="406" mass="43182">MSVRYPAHRFTVTARDPATRARAGVLETPHGAVETPAFVLCATRGALKAATMEEARSLGATLVLGNTYHLMLAPGAEAVGRLGGLARMTGWHGPTLTDSGGFQIFSMGHGGVAAEIKGSRSGTPAPTLIRIDEQGATFRSYLDGSVHQLSPEGSLAAQAAIGADLVVVLDECTPFHATRDYVERALARTMRWSRRSLAAFDAAGGRGSAGPQALIGIAGGHVHEDLRRAAAEFVNGEDFFGHAIGDSLGGTREEMHAIVAFQAPLLRPDRPIHLLGIGQVADIWHGVAHGIDTFDCVHPTRIARHGGALVRAGVEDTGGRDHLNLRNARFRDDPRPIEEGCDCPACSSGLSRAYLHHLLKLDELAALLLITRHNIRFMMRLMAAVRAAIAAGRVREEAAAWGVRLG</sequence>
<dbReference type="Pfam" id="PF01702">
    <property type="entry name" value="TGT"/>
    <property type="match status" value="1"/>
</dbReference>
<comment type="similarity">
    <text evidence="2">Belongs to the queuine tRNA-ribosyltransferase family.</text>
</comment>
<dbReference type="KEGG" id="elio:KO353_13655"/>
<keyword evidence="2" id="KW-0862">Zinc</keyword>
<keyword evidence="2 4" id="KW-0328">Glycosyltransferase</keyword>
<comment type="pathway">
    <text evidence="2">tRNA modification; tRNA-queuosine biosynthesis.</text>
</comment>
<comment type="catalytic activity">
    <reaction evidence="2">
        <text>7-aminomethyl-7-carbaguanine + guanosine(34) in tRNA = 7-aminomethyl-7-carbaguanosine(34) in tRNA + guanine</text>
        <dbReference type="Rhea" id="RHEA:24104"/>
        <dbReference type="Rhea" id="RHEA-COMP:10341"/>
        <dbReference type="Rhea" id="RHEA-COMP:10342"/>
        <dbReference type="ChEBI" id="CHEBI:16235"/>
        <dbReference type="ChEBI" id="CHEBI:58703"/>
        <dbReference type="ChEBI" id="CHEBI:74269"/>
        <dbReference type="ChEBI" id="CHEBI:82833"/>
        <dbReference type="EC" id="2.4.2.29"/>
    </reaction>
</comment>
<evidence type="ECO:0000313" key="5">
    <source>
        <dbReference type="Proteomes" id="UP000694001"/>
    </source>
</evidence>
<organism evidence="4 5">
    <name type="scientific">Elioraea tepida</name>
    <dbReference type="NCBI Taxonomy" id="2843330"/>
    <lineage>
        <taxon>Bacteria</taxon>
        <taxon>Pseudomonadati</taxon>
        <taxon>Pseudomonadota</taxon>
        <taxon>Alphaproteobacteria</taxon>
        <taxon>Acetobacterales</taxon>
        <taxon>Elioraeaceae</taxon>
        <taxon>Elioraea</taxon>
    </lineage>
</organism>
<evidence type="ECO:0000256" key="2">
    <source>
        <dbReference type="HAMAP-Rule" id="MF_00168"/>
    </source>
</evidence>
<keyword evidence="1 2" id="KW-0819">tRNA processing</keyword>
<feature type="active site" description="Nucleophile" evidence="2">
    <location>
        <position position="295"/>
    </location>
</feature>
<dbReference type="HAMAP" id="MF_00168">
    <property type="entry name" value="Q_tRNA_Tgt"/>
    <property type="match status" value="1"/>
</dbReference>
<dbReference type="GO" id="GO:0046872">
    <property type="term" value="F:metal ion binding"/>
    <property type="evidence" value="ECO:0007669"/>
    <property type="project" value="UniProtKB-KW"/>
</dbReference>
<dbReference type="InterPro" id="IPR004803">
    <property type="entry name" value="TGT"/>
</dbReference>
<reference evidence="4" key="1">
    <citation type="submission" date="2021-06" db="EMBL/GenBank/DDBJ databases">
        <title>Elioraea tepida, sp. nov., a moderately thermophilic aerobic anoxygenic phototrophic bacterium isolated from an alkaline siliceous hot spring mat community in Yellowstone National Park, WY, USA.</title>
        <authorList>
            <person name="Saini M.K."/>
            <person name="Yoshida S."/>
            <person name="Sebastian A."/>
            <person name="Hirose S."/>
            <person name="Hara E."/>
            <person name="Tamaki H."/>
            <person name="Soulier N.T."/>
            <person name="Albert I."/>
            <person name="Hanada S."/>
            <person name="Bryant D.A."/>
            <person name="Tank M."/>
        </authorList>
    </citation>
    <scope>NUCLEOTIDE SEQUENCE</scope>
    <source>
        <strain evidence="4">MS-P2</strain>
    </source>
</reference>
<dbReference type="GO" id="GO:0008616">
    <property type="term" value="P:tRNA queuosine(34) biosynthetic process"/>
    <property type="evidence" value="ECO:0007669"/>
    <property type="project" value="UniProtKB-UniRule"/>
</dbReference>
<feature type="binding site" evidence="2">
    <location>
        <position position="170"/>
    </location>
    <ligand>
        <name>substrate</name>
    </ligand>
</feature>
<dbReference type="EMBL" id="CP076448">
    <property type="protein sequence ID" value="QXM24279.1"/>
    <property type="molecule type" value="Genomic_DNA"/>
</dbReference>
<dbReference type="Proteomes" id="UP000694001">
    <property type="component" value="Chromosome"/>
</dbReference>
<dbReference type="NCBIfam" id="TIGR00430">
    <property type="entry name" value="Q_tRNA_tgt"/>
    <property type="match status" value="1"/>
</dbReference>
<feature type="binding site" evidence="2">
    <location>
        <position position="341"/>
    </location>
    <ligand>
        <name>Zn(2+)</name>
        <dbReference type="ChEBI" id="CHEBI:29105"/>
    </ligand>
</feature>
<feature type="region of interest" description="RNA binding" evidence="2">
    <location>
        <begin position="276"/>
        <end position="282"/>
    </location>
</feature>
<evidence type="ECO:0000313" key="4">
    <source>
        <dbReference type="EMBL" id="QXM24279.1"/>
    </source>
</evidence>
<dbReference type="AlphaFoldDB" id="A0A975YJ48"/>
<keyword evidence="2" id="KW-0479">Metal-binding</keyword>
<feature type="domain" description="tRNA-guanine(15) transglycosylase-like" evidence="3">
    <location>
        <begin position="20"/>
        <end position="398"/>
    </location>
</feature>
<comment type="function">
    <text evidence="2">Catalyzes the base-exchange of a guanine (G) residue with the queuine precursor 7-aminomethyl-7-deazaguanine (PreQ1) at position 34 (anticodon wobble position) in tRNAs with GU(N) anticodons (tRNA-Asp, -Asn, -His and -Tyr). Catalysis occurs through a double-displacement mechanism. The nucleophile active site attacks the C1' of nucleotide 34 to detach the guanine base from the RNA, forming a covalent enzyme-RNA intermediate. The proton acceptor active site deprotonates the incoming PreQ1, allowing a nucleophilic attack on the C1' of the ribose to form the product. After dissociation, two additional enzymatic reactions on the tRNA convert PreQ1 to queuine (Q), resulting in the hypermodified nucleoside queuosine (7-(((4,5-cis-dihydroxy-2-cyclopenten-1-yl)amino)methyl)-7-deazaguanosine).</text>
</comment>
<dbReference type="GO" id="GO:0008479">
    <property type="term" value="F:tRNA-guanosine(34) queuine transglycosylase activity"/>
    <property type="evidence" value="ECO:0007669"/>
    <property type="project" value="UniProtKB-UniRule"/>
</dbReference>
<feature type="binding site" evidence="2">
    <location>
        <position position="346"/>
    </location>
    <ligand>
        <name>Zn(2+)</name>
        <dbReference type="ChEBI" id="CHEBI:29105"/>
    </ligand>
</feature>
<keyword evidence="5" id="KW-1185">Reference proteome</keyword>
<keyword evidence="2 4" id="KW-0808">Transferase</keyword>
<dbReference type="EC" id="2.4.2.29" evidence="2"/>
<feature type="binding site" evidence="2">
    <location>
        <position position="343"/>
    </location>
    <ligand>
        <name>Zn(2+)</name>
        <dbReference type="ChEBI" id="CHEBI:29105"/>
    </ligand>
</feature>
<feature type="region of interest" description="RNA binding; important for wobble base 34 recognition" evidence="2">
    <location>
        <begin position="300"/>
        <end position="304"/>
    </location>
</feature>
<dbReference type="InterPro" id="IPR050076">
    <property type="entry name" value="ArchSynthase1/Queuine_TRR"/>
</dbReference>